<proteinExistence type="inferred from homology"/>
<evidence type="ECO:0000313" key="9">
    <source>
        <dbReference type="Proteomes" id="UP000255411"/>
    </source>
</evidence>
<dbReference type="InterPro" id="IPR058592">
    <property type="entry name" value="Gtf3_C"/>
</dbReference>
<dbReference type="PIRSF" id="PIRSF007023">
    <property type="entry name" value="UDP-Galf_transf"/>
    <property type="match status" value="1"/>
</dbReference>
<evidence type="ECO:0000256" key="1">
    <source>
        <dbReference type="ARBA" id="ARBA00004922"/>
    </source>
</evidence>
<feature type="domain" description="Glucosyltransferase 3-like C-terminal" evidence="7">
    <location>
        <begin position="171"/>
        <end position="323"/>
    </location>
</feature>
<gene>
    <name evidence="8" type="primary">wbbI</name>
    <name evidence="5" type="synonym">gtf3</name>
    <name evidence="8" type="ORF">Sp14A_21280</name>
</gene>
<dbReference type="Pfam" id="PF26334">
    <property type="entry name" value="Gtf3_N"/>
    <property type="match status" value="1"/>
</dbReference>
<feature type="binding site" evidence="5">
    <location>
        <begin position="244"/>
        <end position="249"/>
    </location>
    <ligand>
        <name>UDP</name>
        <dbReference type="ChEBI" id="CHEBI:58223"/>
    </ligand>
</feature>
<name>A0A345VMR0_9STRE</name>
<comment type="function">
    <text evidence="5">Required for polymorphic O-glycosylation of the serine-rich repeat protein in this bacteria. Catalyzes the second step in glycosylation by transferring glucose from UDP-glucose to the terminal GlcNAc moiety of the 3-O-(N-acetyl-alpha-D-glucosaminyl)-L-seryl-[protein] resulting from the first glycosylation step.</text>
</comment>
<evidence type="ECO:0000256" key="3">
    <source>
        <dbReference type="ARBA" id="ARBA00022679"/>
    </source>
</evidence>
<evidence type="ECO:0000259" key="7">
    <source>
        <dbReference type="Pfam" id="PF26337"/>
    </source>
</evidence>
<protein>
    <recommendedName>
        <fullName evidence="5">Glucosyltransferase 3</fullName>
        <ecNumber evidence="5">2.4.1.-</ecNumber>
    </recommendedName>
</protein>
<feature type="domain" description="Glucosyltransferase 3-like N-terminal" evidence="6">
    <location>
        <begin position="3"/>
        <end position="153"/>
    </location>
</feature>
<dbReference type="Pfam" id="PF26337">
    <property type="entry name" value="Gtf3_C"/>
    <property type="match status" value="1"/>
</dbReference>
<dbReference type="EC" id="2.4.1.-" evidence="5"/>
<dbReference type="EMBL" id="CP022601">
    <property type="protein sequence ID" value="AXJ14012.1"/>
    <property type="molecule type" value="Genomic_DNA"/>
</dbReference>
<dbReference type="GO" id="GO:0000166">
    <property type="term" value="F:nucleotide binding"/>
    <property type="evidence" value="ECO:0007669"/>
    <property type="project" value="UniProtKB-KW"/>
</dbReference>
<evidence type="ECO:0000256" key="2">
    <source>
        <dbReference type="ARBA" id="ARBA00022676"/>
    </source>
</evidence>
<keyword evidence="3 5" id="KW-0808">Transferase</keyword>
<dbReference type="InterPro" id="IPR043676">
    <property type="entry name" value="Gtf3"/>
</dbReference>
<dbReference type="UniPathway" id="UPA00378"/>
<keyword evidence="4 5" id="KW-0547">Nucleotide-binding</keyword>
<feature type="binding site" evidence="5">
    <location>
        <position position="16"/>
    </location>
    <ligand>
        <name>UDP</name>
        <dbReference type="ChEBI" id="CHEBI:58223"/>
    </ligand>
</feature>
<dbReference type="GO" id="GO:0035251">
    <property type="term" value="F:UDP-glucosyltransferase activity"/>
    <property type="evidence" value="ECO:0007669"/>
    <property type="project" value="UniProtKB-UniRule"/>
</dbReference>
<feature type="binding site" evidence="5">
    <location>
        <position position="179"/>
    </location>
    <ligand>
        <name>UDP</name>
        <dbReference type="ChEBI" id="CHEBI:58223"/>
    </ligand>
</feature>
<dbReference type="InterPro" id="IPR058591">
    <property type="entry name" value="Gtf3_N"/>
</dbReference>
<comment type="domain">
    <text evidence="5">Dimerizes via the C-terminus; dimerization is required for tetramer formation. Binds protein substrate via an exposed loop in the N-terminus.</text>
</comment>
<comment type="pathway">
    <text evidence="1 5">Protein modification; protein glycosylation.</text>
</comment>
<dbReference type="Proteomes" id="UP000255411">
    <property type="component" value="Chromosome"/>
</dbReference>
<dbReference type="SUPFAM" id="SSF53756">
    <property type="entry name" value="UDP-Glycosyltransferase/glycogen phosphorylase"/>
    <property type="match status" value="1"/>
</dbReference>
<organism evidence="8 9">
    <name type="scientific">Streptococcus pluranimalium</name>
    <dbReference type="NCBI Taxonomy" id="82348"/>
    <lineage>
        <taxon>Bacteria</taxon>
        <taxon>Bacillati</taxon>
        <taxon>Bacillota</taxon>
        <taxon>Bacilli</taxon>
        <taxon>Lactobacillales</taxon>
        <taxon>Streptococcaceae</taxon>
        <taxon>Streptococcus</taxon>
    </lineage>
</organism>
<evidence type="ECO:0000256" key="5">
    <source>
        <dbReference type="HAMAP-Rule" id="MF_00841"/>
    </source>
</evidence>
<comment type="similarity">
    <text evidence="5">Belongs to the Gtf3 glucosyltransferase family.</text>
</comment>
<dbReference type="RefSeq" id="WP_115130944.1">
    <property type="nucleotide sequence ID" value="NZ_CP022601.1"/>
</dbReference>
<dbReference type="Gene3D" id="3.40.50.2000">
    <property type="entry name" value="Glycogen Phosphorylase B"/>
    <property type="match status" value="2"/>
</dbReference>
<reference evidence="8 9" key="1">
    <citation type="submission" date="2017-07" db="EMBL/GenBank/DDBJ databases">
        <title>Streptococcus pluranimalium as cause of bovine abortion.</title>
        <authorList>
            <person name="Rodriguez Campos S."/>
            <person name="Gobeli Brawand S."/>
            <person name="Brodard I."/>
            <person name="Rychener L."/>
            <person name="Perreten V."/>
        </authorList>
    </citation>
    <scope>NUCLEOTIDE SEQUENCE [LARGE SCALE GENOMIC DNA]</scope>
    <source>
        <strain evidence="8 9">14A0014</strain>
    </source>
</reference>
<keyword evidence="2 5" id="KW-0328">Glycosyltransferase</keyword>
<accession>A0A345VMR0</accession>
<evidence type="ECO:0000259" key="6">
    <source>
        <dbReference type="Pfam" id="PF26334"/>
    </source>
</evidence>
<evidence type="ECO:0000256" key="4">
    <source>
        <dbReference type="ARBA" id="ARBA00022741"/>
    </source>
</evidence>
<comment type="subunit">
    <text evidence="5">Homotetramer; a dimer of dimers.</text>
</comment>
<dbReference type="AlphaFoldDB" id="A0A345VMR0"/>
<sequence>MRVYVTNINGQSGTSTAQLGQNMVMDIASKLGYRELGIYCYNMATDTPEELSKRIDGVVASLRHGDVVIFQTPTWNTTAFDERLMAKLKLFKIKIVIFIHDVVPLMFSGNYYLMEQTITYYNKADVLIAPSQAMLDVLKDHGLTVKKTMIQGMWDHLSKIPQLEATFLKEIHFPGSPERFSFVKNWNSELPLHLYAWQQVDLPDRVIHHGFLTDEELQLRMSKGGFGLVWMDDHDKSYQKLYCPFKIGTFLASGIPIVVQRGIANQELIENNGLGLVVDSIEQAVEIIQEMTAEDYKEMVTRVREFSSLVRHGYFTKKLLTDAVVMALCD</sequence>
<dbReference type="HAMAP" id="MF_00841">
    <property type="entry name" value="Gtf3"/>
    <property type="match status" value="1"/>
</dbReference>
<evidence type="ECO:0000313" key="8">
    <source>
        <dbReference type="EMBL" id="AXJ14012.1"/>
    </source>
</evidence>